<dbReference type="AlphaFoldDB" id="A0A395LWP2"/>
<feature type="transmembrane region" description="Helical" evidence="1">
    <location>
        <begin position="136"/>
        <end position="158"/>
    </location>
</feature>
<dbReference type="Proteomes" id="UP000266389">
    <property type="component" value="Unassembled WGS sequence"/>
</dbReference>
<evidence type="ECO:0000313" key="2">
    <source>
        <dbReference type="EMBL" id="RFM23050.1"/>
    </source>
</evidence>
<feature type="transmembrane region" description="Helical" evidence="1">
    <location>
        <begin position="497"/>
        <end position="515"/>
    </location>
</feature>
<feature type="transmembrane region" description="Helical" evidence="1">
    <location>
        <begin position="282"/>
        <end position="303"/>
    </location>
</feature>
<evidence type="ECO:0000256" key="1">
    <source>
        <dbReference type="SAM" id="Phobius"/>
    </source>
</evidence>
<protein>
    <submittedName>
        <fullName evidence="2">Uncharacterized protein</fullName>
    </submittedName>
</protein>
<feature type="transmembrane region" description="Helical" evidence="1">
    <location>
        <begin position="465"/>
        <end position="485"/>
    </location>
</feature>
<keyword evidence="1" id="KW-0472">Membrane</keyword>
<gene>
    <name evidence="2" type="ORF">D0433_13500</name>
</gene>
<dbReference type="EMBL" id="PHFL01000071">
    <property type="protein sequence ID" value="RFM23050.1"/>
    <property type="molecule type" value="Genomic_DNA"/>
</dbReference>
<name>A0A395LWP2_9BACT</name>
<keyword evidence="1" id="KW-1133">Transmembrane helix</keyword>
<evidence type="ECO:0000313" key="3">
    <source>
        <dbReference type="Proteomes" id="UP000266389"/>
    </source>
</evidence>
<feature type="transmembrane region" description="Helical" evidence="1">
    <location>
        <begin position="323"/>
        <end position="344"/>
    </location>
</feature>
<feature type="transmembrane region" description="Helical" evidence="1">
    <location>
        <begin position="380"/>
        <end position="397"/>
    </location>
</feature>
<proteinExistence type="predicted"/>
<comment type="caution">
    <text evidence="2">The sequence shown here is derived from an EMBL/GenBank/DDBJ whole genome shotgun (WGS) entry which is preliminary data.</text>
</comment>
<feature type="transmembrane region" description="Helical" evidence="1">
    <location>
        <begin position="233"/>
        <end position="261"/>
    </location>
</feature>
<keyword evidence="1" id="KW-0812">Transmembrane</keyword>
<organism evidence="2 3">
    <name type="scientific">Candidatus Thermochlorobacter aerophilus</name>
    <dbReference type="NCBI Taxonomy" id="1868324"/>
    <lineage>
        <taxon>Bacteria</taxon>
        <taxon>Pseudomonadati</taxon>
        <taxon>Chlorobiota</taxon>
        <taxon>Chlorobiia</taxon>
        <taxon>Chlorobiales</taxon>
        <taxon>Candidatus Thermochlorobacteriaceae</taxon>
        <taxon>Candidatus Thermochlorobacter</taxon>
    </lineage>
</organism>
<feature type="transmembrane region" description="Helical" evidence="1">
    <location>
        <begin position="351"/>
        <end position="368"/>
    </location>
</feature>
<feature type="transmembrane region" description="Helical" evidence="1">
    <location>
        <begin position="104"/>
        <end position="124"/>
    </location>
</feature>
<accession>A0A395LWP2</accession>
<reference evidence="2 3" key="1">
    <citation type="journal article" date="2011" name="ISME J.">
        <title>Community ecology of hot spring cyanobacterial mats: predominant populations and their functional potential.</title>
        <authorList>
            <person name="Klatt C.G."/>
            <person name="Wood J.M."/>
            <person name="Rusch D.B."/>
            <person name="Bateson M.M."/>
            <person name="Hamamura N."/>
            <person name="Heidelberg J.F."/>
            <person name="Grossman A.R."/>
            <person name="Bhaya D."/>
            <person name="Cohan F.M."/>
            <person name="Kuhl M."/>
            <person name="Bryant D.A."/>
            <person name="Ward D.M."/>
        </authorList>
    </citation>
    <scope>NUCLEOTIDE SEQUENCE [LARGE SCALE GENOMIC DNA]</scope>
    <source>
        <strain evidence="2">OS</strain>
    </source>
</reference>
<feature type="transmembrane region" description="Helical" evidence="1">
    <location>
        <begin position="202"/>
        <end position="221"/>
    </location>
</feature>
<feature type="transmembrane region" description="Helical" evidence="1">
    <location>
        <begin position="12"/>
        <end position="31"/>
    </location>
</feature>
<sequence>MIKSAKKTEVPRLVWIIVVFATLWSPAVHLFKILNTPDSHTYTFIQGRDPSGWVWTIESPKENYLSSIVLERDVNIFLRAGALAHIFVPYGWVAMLLGIPGPIMLMLIEMLWNGLCAWAAYRFFYTFLKNEQIACAALILTYFASGISGTWLTLNWLWQGISTGSWQHAFFLPNWVGEHHVLSFEFYEGNQLVTFTSMNRPYYLMARFFGLYTLILLHGVYDTSEVTIDKKKIWFASGMLFMATFIHPASALIYGVMVVIWTLVYALAEQKAQPKGRSAKQVLQAGGTTLLGLVVAAILWKLYQQIPEAKLSVAQYTVQLYNAEVVAIWTGIALLVTASFAVLMQQKRHRAFYVLILLASVAATIGLSEFIIRDYAAKSRALWLVLSTALLIGAFFWKRMDILNWIQAGEKTRTAVLLGSWVLAITAISVSPHHDALKVVEQGALNLGALTEPVKRILEFGTNVYAARFKLGIWIPLSGLCAFLLYEYGFKSLKPDVIIAAILVLSLPSQLAYVWRWTSDSGGYMGYVPKSHMKAYEFLKQKEGRNVLCSVETGLYILNGAKKRPLLGYGEDIKERADDVMRFFQSDDVHLQQEVLRKYKIDYIFLSEHERQLGGTAEKLARYAKIYDQDGVQIFEVSNQSAHAP</sequence>